<keyword evidence="2" id="KW-1185">Reference proteome</keyword>
<sequence length="261" mass="28052">MTLPLPAGDFRAYLFDCDGTIVDSMPVHHRAWCAALGEWGCEFPEDLFYAWGGRPVADIVVDLNRRHGLTMPVEAVARRREDLFQELLPGVTAVPEVLAHIEHAHGRLPFAVVSGSTRESVTASLTALGLLDRFDTLVCAEDCARPKPDPEGYLLAARRLGVAPADCLVFEDTTLGVEAATAAGMPSVRVPTPHPHPQVLTAPLRPTDSRRSWSCGAWHALNAGFVKHHNCKIDGRGRGGRTRVGVSGVAVVGASAGRRCV</sequence>
<dbReference type="Pfam" id="PF00702">
    <property type="entry name" value="Hydrolase"/>
    <property type="match status" value="1"/>
</dbReference>
<name>A0A7L6AZ94_9ACTN</name>
<dbReference type="GO" id="GO:0050308">
    <property type="term" value="F:sugar-phosphatase activity"/>
    <property type="evidence" value="ECO:0007669"/>
    <property type="project" value="TreeGrafter"/>
</dbReference>
<dbReference type="KEGG" id="mfeu:H1D33_16960"/>
<gene>
    <name evidence="1" type="ORF">H1D33_16960</name>
</gene>
<dbReference type="PANTHER" id="PTHR43481">
    <property type="entry name" value="FRUCTOSE-1-PHOSPHATE PHOSPHATASE"/>
    <property type="match status" value="1"/>
</dbReference>
<dbReference type="InterPro" id="IPR036412">
    <property type="entry name" value="HAD-like_sf"/>
</dbReference>
<reference evidence="1 2" key="2">
    <citation type="journal article" date="2021" name="Mar. Drugs">
        <title>A New Micromonospora Strain with Antibiotic Activity Isolated from the Microbiome of a Mid-Atlantic Deep-Sea Sponge.</title>
        <authorList>
            <person name="Back C.R."/>
            <person name="Stennett H.L."/>
            <person name="Williams S.E."/>
            <person name="Wang L."/>
            <person name="Ojeda Gomez J."/>
            <person name="Abdulle O.M."/>
            <person name="Duffy T."/>
            <person name="Neal C."/>
            <person name="Mantell J."/>
            <person name="Jepson M.A."/>
            <person name="Hendry K.R."/>
            <person name="Powell D."/>
            <person name="Stach J.E.M."/>
            <person name="Essex-Lopresti A.E."/>
            <person name="Willis C.L."/>
            <person name="Curnow P."/>
            <person name="Race P.R."/>
        </authorList>
    </citation>
    <scope>NUCLEOTIDE SEQUENCE [LARGE SCALE GENOMIC DNA]</scope>
    <source>
        <strain evidence="1 2">28ISP2-46</strain>
    </source>
</reference>
<accession>A0A7L6AZ94</accession>
<organism evidence="1 2">
    <name type="scientific">Micromonospora robiginosa</name>
    <dbReference type="NCBI Taxonomy" id="2749844"/>
    <lineage>
        <taxon>Bacteria</taxon>
        <taxon>Bacillati</taxon>
        <taxon>Actinomycetota</taxon>
        <taxon>Actinomycetes</taxon>
        <taxon>Micromonosporales</taxon>
        <taxon>Micromonosporaceae</taxon>
        <taxon>Micromonospora</taxon>
    </lineage>
</organism>
<dbReference type="PANTHER" id="PTHR43481:SF4">
    <property type="entry name" value="GLYCEROL-1-PHOSPHATE PHOSPHOHYDROLASE 1-RELATED"/>
    <property type="match status" value="1"/>
</dbReference>
<dbReference type="SUPFAM" id="SSF56784">
    <property type="entry name" value="HAD-like"/>
    <property type="match status" value="1"/>
</dbReference>
<dbReference type="InterPro" id="IPR051806">
    <property type="entry name" value="HAD-like_SPP"/>
</dbReference>
<dbReference type="AlphaFoldDB" id="A0A7L6AZ94"/>
<dbReference type="InterPro" id="IPR023214">
    <property type="entry name" value="HAD_sf"/>
</dbReference>
<dbReference type="Gene3D" id="1.10.150.240">
    <property type="entry name" value="Putative phosphatase, domain 2"/>
    <property type="match status" value="1"/>
</dbReference>
<dbReference type="Gene3D" id="3.40.50.1000">
    <property type="entry name" value="HAD superfamily/HAD-like"/>
    <property type="match status" value="1"/>
</dbReference>
<dbReference type="Proteomes" id="UP000510844">
    <property type="component" value="Chromosome"/>
</dbReference>
<dbReference type="SFLD" id="SFLDG01129">
    <property type="entry name" value="C1.5:_HAD__Beta-PGM__Phosphata"/>
    <property type="match status" value="1"/>
</dbReference>
<dbReference type="SFLD" id="SFLDS00003">
    <property type="entry name" value="Haloacid_Dehalogenase"/>
    <property type="match status" value="1"/>
</dbReference>
<evidence type="ECO:0000313" key="1">
    <source>
        <dbReference type="EMBL" id="QLQ35108.1"/>
    </source>
</evidence>
<dbReference type="PRINTS" id="PR00413">
    <property type="entry name" value="HADHALOGNASE"/>
</dbReference>
<reference evidence="2" key="1">
    <citation type="submission" date="2020-07" db="EMBL/GenBank/DDBJ databases">
        <title>A new Micromonospora strain with potent antibiotic activity isolated from the microbiome of a mid-Atlantic deep-sea sponge.</title>
        <authorList>
            <person name="Back C.R."/>
            <person name="Stennett H.L."/>
            <person name="Williams S.E."/>
            <person name="Wang L."/>
            <person name="Ojeda Gomez J."/>
            <person name="Abdulle O.M."/>
            <person name="Duffy T."/>
            <person name="Hendry K.R."/>
            <person name="Powell D."/>
            <person name="Stach J.E."/>
            <person name="Essex-Lopresti A.E."/>
            <person name="Willis C.L."/>
            <person name="Curnow P."/>
            <person name="Race P.R."/>
        </authorList>
    </citation>
    <scope>NUCLEOTIDE SEQUENCE [LARGE SCALE GENOMIC DNA]</scope>
    <source>
        <strain evidence="2">28ISP2-46</strain>
    </source>
</reference>
<proteinExistence type="predicted"/>
<dbReference type="NCBIfam" id="TIGR01509">
    <property type="entry name" value="HAD-SF-IA-v3"/>
    <property type="match status" value="1"/>
</dbReference>
<dbReference type="InterPro" id="IPR023198">
    <property type="entry name" value="PGP-like_dom2"/>
</dbReference>
<evidence type="ECO:0000313" key="2">
    <source>
        <dbReference type="Proteomes" id="UP000510844"/>
    </source>
</evidence>
<dbReference type="CDD" id="cd07505">
    <property type="entry name" value="HAD_BPGM-like"/>
    <property type="match status" value="1"/>
</dbReference>
<dbReference type="InterPro" id="IPR006439">
    <property type="entry name" value="HAD-SF_hydro_IA"/>
</dbReference>
<dbReference type="RefSeq" id="WP_181567656.1">
    <property type="nucleotide sequence ID" value="NZ_CP059322.2"/>
</dbReference>
<dbReference type="EMBL" id="CP059322">
    <property type="protein sequence ID" value="QLQ35108.1"/>
    <property type="molecule type" value="Genomic_DNA"/>
</dbReference>
<protein>
    <submittedName>
        <fullName evidence="1">HAD family phosphatase</fullName>
    </submittedName>
</protein>